<protein>
    <recommendedName>
        <fullName evidence="12">RNA helicase</fullName>
    </recommendedName>
</protein>
<dbReference type="Proteomes" id="UP001497472">
    <property type="component" value="Unassembled WGS sequence"/>
</dbReference>
<evidence type="ECO:0000259" key="7">
    <source>
        <dbReference type="Pfam" id="PF00580"/>
    </source>
</evidence>
<evidence type="ECO:0000259" key="8">
    <source>
        <dbReference type="Pfam" id="PF13086"/>
    </source>
</evidence>
<gene>
    <name evidence="10" type="ORF">LNINA_LOCUS232</name>
</gene>
<evidence type="ECO:0000256" key="5">
    <source>
        <dbReference type="ARBA" id="ARBA00022806"/>
    </source>
</evidence>
<keyword evidence="2" id="KW-0963">Cytoplasm</keyword>
<evidence type="ECO:0000256" key="1">
    <source>
        <dbReference type="ARBA" id="ARBA00004496"/>
    </source>
</evidence>
<evidence type="ECO:0000259" key="9">
    <source>
        <dbReference type="Pfam" id="PF13087"/>
    </source>
</evidence>
<proteinExistence type="predicted"/>
<organism evidence="10 11">
    <name type="scientific">Leptosia nina</name>
    <dbReference type="NCBI Taxonomy" id="320188"/>
    <lineage>
        <taxon>Eukaryota</taxon>
        <taxon>Metazoa</taxon>
        <taxon>Ecdysozoa</taxon>
        <taxon>Arthropoda</taxon>
        <taxon>Hexapoda</taxon>
        <taxon>Insecta</taxon>
        <taxon>Pterygota</taxon>
        <taxon>Neoptera</taxon>
        <taxon>Endopterygota</taxon>
        <taxon>Lepidoptera</taxon>
        <taxon>Glossata</taxon>
        <taxon>Ditrysia</taxon>
        <taxon>Papilionoidea</taxon>
        <taxon>Pieridae</taxon>
        <taxon>Pierinae</taxon>
        <taxon>Leptosia</taxon>
    </lineage>
</organism>
<evidence type="ECO:0000313" key="10">
    <source>
        <dbReference type="EMBL" id="CAK1540159.1"/>
    </source>
</evidence>
<keyword evidence="3" id="KW-0547">Nucleotide-binding</keyword>
<dbReference type="Pfam" id="PF13087">
    <property type="entry name" value="AAA_12"/>
    <property type="match status" value="1"/>
</dbReference>
<evidence type="ECO:0000256" key="4">
    <source>
        <dbReference type="ARBA" id="ARBA00022801"/>
    </source>
</evidence>
<comment type="subcellular location">
    <subcellularLocation>
        <location evidence="1">Cytoplasm</location>
    </subcellularLocation>
</comment>
<dbReference type="InterPro" id="IPR041677">
    <property type="entry name" value="DNA2/NAM7_AAA_11"/>
</dbReference>
<dbReference type="PANTHER" id="PTHR45418:SF1">
    <property type="entry name" value="CANCER_TESTIS ANTIGEN 55"/>
    <property type="match status" value="1"/>
</dbReference>
<accession>A0AAV1ISQ9</accession>
<dbReference type="Gene3D" id="3.40.50.300">
    <property type="entry name" value="P-loop containing nucleotide triphosphate hydrolases"/>
    <property type="match status" value="2"/>
</dbReference>
<evidence type="ECO:0008006" key="12">
    <source>
        <dbReference type="Google" id="ProtNLM"/>
    </source>
</evidence>
<comment type="caution">
    <text evidence="10">The sequence shown here is derived from an EMBL/GenBank/DDBJ whole genome shotgun (WGS) entry which is preliminary data.</text>
</comment>
<sequence length="738" mass="84354">MTHPLKFDNVDVNTEKVIILSIVNNSNKSYILNKWIMLSKKRDSQINIKPYINQPKILNQSETIQFTIQCQPKFLGQTEECLVFLFKGFQLKRLVEINVVNQFCHTSNGKSGTFRPSEYEKVNKMRDMQRNKDQYIPGIRQLRTPNFVEGKIGVYNIPDKIWSAVLGDSDSTIFSDDYEKLILRLQTKLPCLIQDLNINNYCDKWHTLLYMEEIQANITIRVHDKPKAFLIRQNEYLALEINNLCETRPSLVQDKFLTCTLEQLKWYNSKLNYDQRRAVINILRGDSRPLPYIIFGPPGTGKTITVVETILQILKNIPDSRILVATPSNSASNLITERIIQYKNAFSSSIVRLIANYLINSDSIPDNIKQYCATLDIAMEGTSKNKHHIHDNVNVNCQKSFIGRHRVVVVTCNCSGALYYLGFPKGHFTHIIVDEAGQAQEPEIMIPLSFTDKDNGQIILTGDPMQLGPVILSKYCNEFGMNVSYLCRLLESYPYQKDYATYKDGFDDRVVTKLNENYRSLEEVLSLPSKMFYDNTLVVKFDKTSSWVPKIINATCEIFNITDHKHGGIYVYGIQGQNMRAADSPSWYNPQEASMVALTTCKLYRHDVTPDEIGIISPYIAQIKHLRLVFDAMGLPQPKIGTVEEFQGQERPIILITTVRSTESLIQQDIKHVLGFVKNPKRLNVAITRAQVSLILFCNPHLLCTDPLWNQVITESVKSNRYMGCLLPSIQGTVNSCN</sequence>
<dbReference type="Pfam" id="PF13086">
    <property type="entry name" value="AAA_11"/>
    <property type="match status" value="1"/>
</dbReference>
<dbReference type="GO" id="GO:0005524">
    <property type="term" value="F:ATP binding"/>
    <property type="evidence" value="ECO:0007669"/>
    <property type="project" value="UniProtKB-KW"/>
</dbReference>
<evidence type="ECO:0000313" key="11">
    <source>
        <dbReference type="Proteomes" id="UP001497472"/>
    </source>
</evidence>
<keyword evidence="6" id="KW-0067">ATP-binding</keyword>
<dbReference type="SUPFAM" id="SSF52540">
    <property type="entry name" value="P-loop containing nucleoside triphosphate hydrolases"/>
    <property type="match status" value="1"/>
</dbReference>
<evidence type="ECO:0000256" key="2">
    <source>
        <dbReference type="ARBA" id="ARBA00022490"/>
    </source>
</evidence>
<dbReference type="PANTHER" id="PTHR45418">
    <property type="entry name" value="CANCER/TESTIS ANTIGEN 55"/>
    <property type="match status" value="1"/>
</dbReference>
<dbReference type="CDD" id="cd18808">
    <property type="entry name" value="SF1_C_Upf1"/>
    <property type="match status" value="1"/>
</dbReference>
<keyword evidence="4" id="KW-0378">Hydrolase</keyword>
<dbReference type="GO" id="GO:0016787">
    <property type="term" value="F:hydrolase activity"/>
    <property type="evidence" value="ECO:0007669"/>
    <property type="project" value="UniProtKB-KW"/>
</dbReference>
<keyword evidence="5" id="KW-0347">Helicase</keyword>
<dbReference type="InterPro" id="IPR027417">
    <property type="entry name" value="P-loop_NTPase"/>
</dbReference>
<evidence type="ECO:0000256" key="3">
    <source>
        <dbReference type="ARBA" id="ARBA00022741"/>
    </source>
</evidence>
<dbReference type="InterPro" id="IPR047187">
    <property type="entry name" value="SF1_C_Upf1"/>
</dbReference>
<name>A0AAV1ISQ9_9NEOP</name>
<evidence type="ECO:0000256" key="6">
    <source>
        <dbReference type="ARBA" id="ARBA00022840"/>
    </source>
</evidence>
<dbReference type="InterPro" id="IPR014016">
    <property type="entry name" value="UvrD-like_ATP-bd"/>
</dbReference>
<feature type="domain" description="DNA2/NAM7 helicase-like C-terminal" evidence="9">
    <location>
        <begin position="508"/>
        <end position="700"/>
    </location>
</feature>
<dbReference type="InterPro" id="IPR041679">
    <property type="entry name" value="DNA2/NAM7-like_C"/>
</dbReference>
<keyword evidence="11" id="KW-1185">Reference proteome</keyword>
<dbReference type="AlphaFoldDB" id="A0AAV1ISQ9"/>
<dbReference type="GO" id="GO:0005737">
    <property type="term" value="C:cytoplasm"/>
    <property type="evidence" value="ECO:0007669"/>
    <property type="project" value="UniProtKB-SubCell"/>
</dbReference>
<feature type="domain" description="UvrD-like helicase ATP-binding" evidence="7">
    <location>
        <begin position="291"/>
        <end position="342"/>
    </location>
</feature>
<dbReference type="EMBL" id="CAVLEF010000001">
    <property type="protein sequence ID" value="CAK1540159.1"/>
    <property type="molecule type" value="Genomic_DNA"/>
</dbReference>
<reference evidence="10 11" key="1">
    <citation type="submission" date="2023-11" db="EMBL/GenBank/DDBJ databases">
        <authorList>
            <person name="Okamura Y."/>
        </authorList>
    </citation>
    <scope>NUCLEOTIDE SEQUENCE [LARGE SCALE GENOMIC DNA]</scope>
</reference>
<feature type="domain" description="DNA2/NAM7 helicase helicase" evidence="8">
    <location>
        <begin position="382"/>
        <end position="474"/>
    </location>
</feature>
<dbReference type="Pfam" id="PF00580">
    <property type="entry name" value="UvrD-helicase"/>
    <property type="match status" value="1"/>
</dbReference>
<dbReference type="GO" id="GO:0004386">
    <property type="term" value="F:helicase activity"/>
    <property type="evidence" value="ECO:0007669"/>
    <property type="project" value="UniProtKB-KW"/>
</dbReference>